<sequence>MVEILGYRIPLETEDQIRMINLDNLADKRKEKFAGLKHADVRTNVGANMSNFQDVNKNLMNHEEKQRHEILTARALIRNQKEINVQLLNPNHAPIKIQKGEVIGLAYTVEETLSEEKEEVITRKLTVDSAEVEELLKTLNYPRYDTNLWRQKFEELIAEYYDIFRVPDQRLTSTTEVKHRIITEDVPPIAKRPYRVP</sequence>
<dbReference type="InParanoid" id="D2A2Q0"/>
<dbReference type="Proteomes" id="UP000007266">
    <property type="component" value="Linkage group 4"/>
</dbReference>
<keyword evidence="2" id="KW-1185">Reference proteome</keyword>
<name>D2A2Q0_TRICA</name>
<dbReference type="AlphaFoldDB" id="D2A2Q0"/>
<evidence type="ECO:0000313" key="1">
    <source>
        <dbReference type="EMBL" id="EFA02757.1"/>
    </source>
</evidence>
<reference evidence="1 2" key="2">
    <citation type="journal article" date="2010" name="Nucleic Acids Res.">
        <title>BeetleBase in 2010: revisions to provide comprehensive genomic information for Tribolium castaneum.</title>
        <authorList>
            <person name="Kim H.S."/>
            <person name="Murphy T."/>
            <person name="Xia J."/>
            <person name="Caragea D."/>
            <person name="Park Y."/>
            <person name="Beeman R.W."/>
            <person name="Lorenzen M.D."/>
            <person name="Butcher S."/>
            <person name="Manak J.R."/>
            <person name="Brown S.J."/>
        </authorList>
    </citation>
    <scope>GENOME REANNOTATION</scope>
    <source>
        <strain evidence="1 2">Georgia GA2</strain>
    </source>
</reference>
<proteinExistence type="predicted"/>
<dbReference type="PhylomeDB" id="D2A2Q0"/>
<organism evidence="1 2">
    <name type="scientific">Tribolium castaneum</name>
    <name type="common">Red flour beetle</name>
    <dbReference type="NCBI Taxonomy" id="7070"/>
    <lineage>
        <taxon>Eukaryota</taxon>
        <taxon>Metazoa</taxon>
        <taxon>Ecdysozoa</taxon>
        <taxon>Arthropoda</taxon>
        <taxon>Hexapoda</taxon>
        <taxon>Insecta</taxon>
        <taxon>Pterygota</taxon>
        <taxon>Neoptera</taxon>
        <taxon>Endopterygota</taxon>
        <taxon>Coleoptera</taxon>
        <taxon>Polyphaga</taxon>
        <taxon>Cucujiformia</taxon>
        <taxon>Tenebrionidae</taxon>
        <taxon>Tenebrionidae incertae sedis</taxon>
        <taxon>Tribolium</taxon>
    </lineage>
</organism>
<dbReference type="HOGENOM" id="CLU_1385815_0_0_1"/>
<accession>D2A2Q0</accession>
<reference evidence="1 2" key="1">
    <citation type="journal article" date="2008" name="Nature">
        <title>The genome of the model beetle and pest Tribolium castaneum.</title>
        <authorList>
            <consortium name="Tribolium Genome Sequencing Consortium"/>
            <person name="Richards S."/>
            <person name="Gibbs R.A."/>
            <person name="Weinstock G.M."/>
            <person name="Brown S.J."/>
            <person name="Denell R."/>
            <person name="Beeman R.W."/>
            <person name="Gibbs R."/>
            <person name="Beeman R.W."/>
            <person name="Brown S.J."/>
            <person name="Bucher G."/>
            <person name="Friedrich M."/>
            <person name="Grimmelikhuijzen C.J."/>
            <person name="Klingler M."/>
            <person name="Lorenzen M."/>
            <person name="Richards S."/>
            <person name="Roth S."/>
            <person name="Schroder R."/>
            <person name="Tautz D."/>
            <person name="Zdobnov E.M."/>
            <person name="Muzny D."/>
            <person name="Gibbs R.A."/>
            <person name="Weinstock G.M."/>
            <person name="Attaway T."/>
            <person name="Bell S."/>
            <person name="Buhay C.J."/>
            <person name="Chandrabose M.N."/>
            <person name="Chavez D."/>
            <person name="Clerk-Blankenburg K.P."/>
            <person name="Cree A."/>
            <person name="Dao M."/>
            <person name="Davis C."/>
            <person name="Chacko J."/>
            <person name="Dinh H."/>
            <person name="Dugan-Rocha S."/>
            <person name="Fowler G."/>
            <person name="Garner T.T."/>
            <person name="Garnes J."/>
            <person name="Gnirke A."/>
            <person name="Hawes A."/>
            <person name="Hernandez J."/>
            <person name="Hines S."/>
            <person name="Holder M."/>
            <person name="Hume J."/>
            <person name="Jhangiani S.N."/>
            <person name="Joshi V."/>
            <person name="Khan Z.M."/>
            <person name="Jackson L."/>
            <person name="Kovar C."/>
            <person name="Kowis A."/>
            <person name="Lee S."/>
            <person name="Lewis L.R."/>
            <person name="Margolis J."/>
            <person name="Morgan M."/>
            <person name="Nazareth L.V."/>
            <person name="Nguyen N."/>
            <person name="Okwuonu G."/>
            <person name="Parker D."/>
            <person name="Richards S."/>
            <person name="Ruiz S.J."/>
            <person name="Santibanez J."/>
            <person name="Savard J."/>
            <person name="Scherer S.E."/>
            <person name="Schneider B."/>
            <person name="Sodergren E."/>
            <person name="Tautz D."/>
            <person name="Vattahil S."/>
            <person name="Villasana D."/>
            <person name="White C.S."/>
            <person name="Wright R."/>
            <person name="Park Y."/>
            <person name="Beeman R.W."/>
            <person name="Lord J."/>
            <person name="Oppert B."/>
            <person name="Lorenzen M."/>
            <person name="Brown S."/>
            <person name="Wang L."/>
            <person name="Savard J."/>
            <person name="Tautz D."/>
            <person name="Richards S."/>
            <person name="Weinstock G."/>
            <person name="Gibbs R.A."/>
            <person name="Liu Y."/>
            <person name="Worley K."/>
            <person name="Weinstock G."/>
            <person name="Elsik C.G."/>
            <person name="Reese J.T."/>
            <person name="Elhaik E."/>
            <person name="Landan G."/>
            <person name="Graur D."/>
            <person name="Arensburger P."/>
            <person name="Atkinson P."/>
            <person name="Beeman R.W."/>
            <person name="Beidler J."/>
            <person name="Brown S.J."/>
            <person name="Demuth J.P."/>
            <person name="Drury D.W."/>
            <person name="Du Y.Z."/>
            <person name="Fujiwara H."/>
            <person name="Lorenzen M."/>
            <person name="Maselli V."/>
            <person name="Osanai M."/>
            <person name="Park Y."/>
            <person name="Robertson H.M."/>
            <person name="Tu Z."/>
            <person name="Wang J.J."/>
            <person name="Wang S."/>
            <person name="Richards S."/>
            <person name="Song H."/>
            <person name="Zhang L."/>
            <person name="Sodergren E."/>
            <person name="Werner D."/>
            <person name="Stanke M."/>
            <person name="Morgenstern B."/>
            <person name="Solovyev V."/>
            <person name="Kosarev P."/>
            <person name="Brown G."/>
            <person name="Chen H.C."/>
            <person name="Ermolaeva O."/>
            <person name="Hlavina W."/>
            <person name="Kapustin Y."/>
            <person name="Kiryutin B."/>
            <person name="Kitts P."/>
            <person name="Maglott D."/>
            <person name="Pruitt K."/>
            <person name="Sapojnikov V."/>
            <person name="Souvorov A."/>
            <person name="Mackey A.J."/>
            <person name="Waterhouse R.M."/>
            <person name="Wyder S."/>
            <person name="Zdobnov E.M."/>
            <person name="Zdobnov E.M."/>
            <person name="Wyder S."/>
            <person name="Kriventseva E.V."/>
            <person name="Kadowaki T."/>
            <person name="Bork P."/>
            <person name="Aranda M."/>
            <person name="Bao R."/>
            <person name="Beermann A."/>
            <person name="Berns N."/>
            <person name="Bolognesi R."/>
            <person name="Bonneton F."/>
            <person name="Bopp D."/>
            <person name="Brown S.J."/>
            <person name="Bucher G."/>
            <person name="Butts T."/>
            <person name="Chaumot A."/>
            <person name="Denell R.E."/>
            <person name="Ferrier D.E."/>
            <person name="Friedrich M."/>
            <person name="Gordon C.M."/>
            <person name="Jindra M."/>
            <person name="Klingler M."/>
            <person name="Lan Q."/>
            <person name="Lattorff H.M."/>
            <person name="Laudet V."/>
            <person name="von Levetsow C."/>
            <person name="Liu Z."/>
            <person name="Lutz R."/>
            <person name="Lynch J.A."/>
            <person name="da Fonseca R.N."/>
            <person name="Posnien N."/>
            <person name="Reuter R."/>
            <person name="Roth S."/>
            <person name="Savard J."/>
            <person name="Schinko J.B."/>
            <person name="Schmitt C."/>
            <person name="Schoppmeier M."/>
            <person name="Schroder R."/>
            <person name="Shippy T.D."/>
            <person name="Simonnet F."/>
            <person name="Marques-Souza H."/>
            <person name="Tautz D."/>
            <person name="Tomoyasu Y."/>
            <person name="Trauner J."/>
            <person name="Van der Zee M."/>
            <person name="Vervoort M."/>
            <person name="Wittkopp N."/>
            <person name="Wimmer E.A."/>
            <person name="Yang X."/>
            <person name="Jones A.K."/>
            <person name="Sattelle D.B."/>
            <person name="Ebert P.R."/>
            <person name="Nelson D."/>
            <person name="Scott J.G."/>
            <person name="Beeman R.W."/>
            <person name="Muthukrishnan S."/>
            <person name="Kramer K.J."/>
            <person name="Arakane Y."/>
            <person name="Beeman R.W."/>
            <person name="Zhu Q."/>
            <person name="Hogenkamp D."/>
            <person name="Dixit R."/>
            <person name="Oppert B."/>
            <person name="Jiang H."/>
            <person name="Zou Z."/>
            <person name="Marshall J."/>
            <person name="Elpidina E."/>
            <person name="Vinokurov K."/>
            <person name="Oppert C."/>
            <person name="Zou Z."/>
            <person name="Evans J."/>
            <person name="Lu Z."/>
            <person name="Zhao P."/>
            <person name="Sumathipala N."/>
            <person name="Altincicek B."/>
            <person name="Vilcinskas A."/>
            <person name="Williams M."/>
            <person name="Hultmark D."/>
            <person name="Hetru C."/>
            <person name="Jiang H."/>
            <person name="Grimmelikhuijzen C.J."/>
            <person name="Hauser F."/>
            <person name="Cazzamali G."/>
            <person name="Williamson M."/>
            <person name="Park Y."/>
            <person name="Li B."/>
            <person name="Tanaka Y."/>
            <person name="Predel R."/>
            <person name="Neupert S."/>
            <person name="Schachtner J."/>
            <person name="Verleyen P."/>
            <person name="Raible F."/>
            <person name="Bork P."/>
            <person name="Friedrich M."/>
            <person name="Walden K.K."/>
            <person name="Robertson H.M."/>
            <person name="Angeli S."/>
            <person name="Foret S."/>
            <person name="Bucher G."/>
            <person name="Schuetz S."/>
            <person name="Maleszka R."/>
            <person name="Wimmer E.A."/>
            <person name="Beeman R.W."/>
            <person name="Lorenzen M."/>
            <person name="Tomoyasu Y."/>
            <person name="Miller S.C."/>
            <person name="Grossmann D."/>
            <person name="Bucher G."/>
        </authorList>
    </citation>
    <scope>NUCLEOTIDE SEQUENCE [LARGE SCALE GENOMIC DNA]</scope>
    <source>
        <strain evidence="1 2">Georgia GA2</strain>
    </source>
</reference>
<gene>
    <name evidence="1" type="primary">GLEAN_08490</name>
    <name evidence="1" type="ORF">TcasGA2_TC008490</name>
</gene>
<dbReference type="EMBL" id="KQ971339">
    <property type="protein sequence ID" value="EFA02757.1"/>
    <property type="molecule type" value="Genomic_DNA"/>
</dbReference>
<protein>
    <submittedName>
        <fullName evidence="1">Uncharacterized protein</fullName>
    </submittedName>
</protein>
<evidence type="ECO:0000313" key="2">
    <source>
        <dbReference type="Proteomes" id="UP000007266"/>
    </source>
</evidence>